<keyword evidence="3" id="KW-1185">Reference proteome</keyword>
<feature type="region of interest" description="Disordered" evidence="1">
    <location>
        <begin position="1"/>
        <end position="33"/>
    </location>
</feature>
<dbReference type="PANTHER" id="PTHR47391">
    <property type="entry name" value="BIORIENTATION OF CHROMOSOMES IN CELL DIVISION 1 LIKE 1"/>
    <property type="match status" value="1"/>
</dbReference>
<evidence type="ECO:0000256" key="1">
    <source>
        <dbReference type="SAM" id="MobiDB-lite"/>
    </source>
</evidence>
<dbReference type="GeneTree" id="ENSGT00940000154979"/>
<evidence type="ECO:0000313" key="3">
    <source>
        <dbReference type="Proteomes" id="UP000694407"/>
    </source>
</evidence>
<accession>A0A8C5YVN8</accession>
<dbReference type="PANTHER" id="PTHR47391:SF1">
    <property type="entry name" value="BIORIENTATION OF CHROMOSOMES IN CELL DIVISION 1 LIKE 1"/>
    <property type="match status" value="1"/>
</dbReference>
<protein>
    <submittedName>
        <fullName evidence="2">Uncharacterized protein</fullName>
    </submittedName>
</protein>
<feature type="region of interest" description="Disordered" evidence="1">
    <location>
        <begin position="144"/>
        <end position="166"/>
    </location>
</feature>
<dbReference type="Ensembl" id="ENSMMMT00000004715.1">
    <property type="protein sequence ID" value="ENSMMMP00000004157.1"/>
    <property type="gene ID" value="ENSMMMG00000003776.1"/>
</dbReference>
<feature type="compositionally biased region" description="Polar residues" evidence="1">
    <location>
        <begin position="15"/>
        <end position="26"/>
    </location>
</feature>
<organism evidence="2 3">
    <name type="scientific">Marmota marmota marmota</name>
    <name type="common">Alpine marmot</name>
    <dbReference type="NCBI Taxonomy" id="9994"/>
    <lineage>
        <taxon>Eukaryota</taxon>
        <taxon>Metazoa</taxon>
        <taxon>Chordata</taxon>
        <taxon>Craniata</taxon>
        <taxon>Vertebrata</taxon>
        <taxon>Euteleostomi</taxon>
        <taxon>Mammalia</taxon>
        <taxon>Eutheria</taxon>
        <taxon>Euarchontoglires</taxon>
        <taxon>Glires</taxon>
        <taxon>Rodentia</taxon>
        <taxon>Sciuromorpha</taxon>
        <taxon>Sciuridae</taxon>
        <taxon>Xerinae</taxon>
        <taxon>Marmotini</taxon>
        <taxon>Marmota</taxon>
    </lineage>
</organism>
<dbReference type="InterPro" id="IPR043244">
    <property type="entry name" value="BOD1L1"/>
</dbReference>
<reference evidence="2" key="1">
    <citation type="submission" date="2025-08" db="UniProtKB">
        <authorList>
            <consortium name="Ensembl"/>
        </authorList>
    </citation>
    <scope>IDENTIFICATION</scope>
</reference>
<dbReference type="AlphaFoldDB" id="A0A8C5YVN8"/>
<proteinExistence type="predicted"/>
<evidence type="ECO:0000313" key="2">
    <source>
        <dbReference type="Ensembl" id="ENSMMMP00000004157.1"/>
    </source>
</evidence>
<sequence>REEPQLPARRPVLSAANTKPGTTGSRAGNGGPGCLQAGTIRSWQPSKAQLITLIMEPLMSRGLIYSFCSDCLAKVDNFGWTHLDKQEWNPAMNKNQFRNWLRQSLVLSREAGSSSRQDYCSGGGPKTNHLFRPQIEGAIHEFQAAQKKESVPAPRPEPESQDLPAPSQDIFLRIFLAPFENSI</sequence>
<name>A0A8C5YVN8_MARMA</name>
<dbReference type="Proteomes" id="UP000694407">
    <property type="component" value="Unplaced"/>
</dbReference>
<reference evidence="2" key="2">
    <citation type="submission" date="2025-09" db="UniProtKB">
        <authorList>
            <consortium name="Ensembl"/>
        </authorList>
    </citation>
    <scope>IDENTIFICATION</scope>
</reference>